<organism evidence="10 11">
    <name type="scientific">Pelagibaculum spongiae</name>
    <dbReference type="NCBI Taxonomy" id="2080658"/>
    <lineage>
        <taxon>Bacteria</taxon>
        <taxon>Pseudomonadati</taxon>
        <taxon>Pseudomonadota</taxon>
        <taxon>Gammaproteobacteria</taxon>
        <taxon>Oceanospirillales</taxon>
        <taxon>Pelagibaculum</taxon>
    </lineage>
</organism>
<feature type="domain" description="L-asparaginase N-terminal" evidence="8">
    <location>
        <begin position="3"/>
        <end position="189"/>
    </location>
</feature>
<comment type="caution">
    <text evidence="10">The sequence shown here is derived from an EMBL/GenBank/DDBJ whole genome shotgun (WGS) entry which is preliminary data.</text>
</comment>
<dbReference type="PROSITE" id="PS51732">
    <property type="entry name" value="ASN_GLN_ASE_3"/>
    <property type="match status" value="1"/>
</dbReference>
<gene>
    <name evidence="10" type="ORF">DC094_20105</name>
</gene>
<keyword evidence="11" id="KW-1185">Reference proteome</keyword>
<dbReference type="InterPro" id="IPR037152">
    <property type="entry name" value="L-asparaginase_N_sf"/>
</dbReference>
<dbReference type="SUPFAM" id="SSF53774">
    <property type="entry name" value="Glutaminase/Asparaginase"/>
    <property type="match status" value="1"/>
</dbReference>
<evidence type="ECO:0000256" key="5">
    <source>
        <dbReference type="PIRSR" id="PIRSR001220-2"/>
    </source>
</evidence>
<protein>
    <recommendedName>
        <fullName evidence="2">asparaginase</fullName>
        <ecNumber evidence="2">3.5.1.1</ecNumber>
    </recommendedName>
</protein>
<dbReference type="FunFam" id="3.40.50.40:FF:000001">
    <property type="entry name" value="L-asparaginase 1"/>
    <property type="match status" value="1"/>
</dbReference>
<reference evidence="10 11" key="1">
    <citation type="submission" date="2018-04" db="EMBL/GenBank/DDBJ databases">
        <title>Thalassorhabdus spongiae gen. nov., sp. nov., isolated from a marine sponge in South-West Iceland.</title>
        <authorList>
            <person name="Knobloch S."/>
            <person name="Daussin A."/>
            <person name="Johannsson R."/>
            <person name="Marteinsson V.T."/>
        </authorList>
    </citation>
    <scope>NUCLEOTIDE SEQUENCE [LARGE SCALE GENOMIC DNA]</scope>
    <source>
        <strain evidence="10 11">Hp12</strain>
    </source>
</reference>
<dbReference type="InterPro" id="IPR040919">
    <property type="entry name" value="Asparaginase_C"/>
</dbReference>
<dbReference type="Proteomes" id="UP000244906">
    <property type="component" value="Unassembled WGS sequence"/>
</dbReference>
<dbReference type="PIRSF" id="PIRSF001220">
    <property type="entry name" value="L-ASNase_gatD"/>
    <property type="match status" value="1"/>
</dbReference>
<dbReference type="NCBIfam" id="NF006998">
    <property type="entry name" value="PRK09461.1"/>
    <property type="match status" value="1"/>
</dbReference>
<evidence type="ECO:0000256" key="6">
    <source>
        <dbReference type="PROSITE-ProRule" id="PRU10099"/>
    </source>
</evidence>
<feature type="binding site" evidence="5">
    <location>
        <begin position="89"/>
        <end position="90"/>
    </location>
    <ligand>
        <name>substrate</name>
    </ligand>
</feature>
<feature type="active site" evidence="7">
    <location>
        <position position="89"/>
    </location>
</feature>
<keyword evidence="3" id="KW-0378">Hydrolase</keyword>
<dbReference type="PIRSF" id="PIRSF500176">
    <property type="entry name" value="L_ASNase"/>
    <property type="match status" value="1"/>
</dbReference>
<dbReference type="InterPro" id="IPR027474">
    <property type="entry name" value="L-asparaginase_N"/>
</dbReference>
<dbReference type="InterPro" id="IPR027475">
    <property type="entry name" value="Asparaginase/glutaminase_AS2"/>
</dbReference>
<dbReference type="PANTHER" id="PTHR11707:SF28">
    <property type="entry name" value="60 KDA LYSOPHOSPHOLIPASE"/>
    <property type="match status" value="1"/>
</dbReference>
<dbReference type="GO" id="GO:0004067">
    <property type="term" value="F:asparaginase activity"/>
    <property type="evidence" value="ECO:0007669"/>
    <property type="project" value="UniProtKB-UniRule"/>
</dbReference>
<evidence type="ECO:0000256" key="2">
    <source>
        <dbReference type="ARBA" id="ARBA00012920"/>
    </source>
</evidence>
<dbReference type="InterPro" id="IPR006033">
    <property type="entry name" value="AsnA_fam"/>
</dbReference>
<dbReference type="AlphaFoldDB" id="A0A2V1GP72"/>
<dbReference type="FunFam" id="3.40.50.1170:FF:000001">
    <property type="entry name" value="L-asparaginase 2"/>
    <property type="match status" value="1"/>
</dbReference>
<dbReference type="PRINTS" id="PR00139">
    <property type="entry name" value="ASNGLNASE"/>
</dbReference>
<evidence type="ECO:0000259" key="8">
    <source>
        <dbReference type="Pfam" id="PF00710"/>
    </source>
</evidence>
<feature type="binding site" evidence="5">
    <location>
        <position position="58"/>
    </location>
    <ligand>
        <name>substrate</name>
    </ligand>
</feature>
<dbReference type="InterPro" id="IPR027473">
    <property type="entry name" value="L-asparaginase_C"/>
</dbReference>
<dbReference type="GO" id="GO:0009066">
    <property type="term" value="P:aspartate family amino acid metabolic process"/>
    <property type="evidence" value="ECO:0007669"/>
    <property type="project" value="UniProtKB-ARBA"/>
</dbReference>
<dbReference type="PANTHER" id="PTHR11707">
    <property type="entry name" value="L-ASPARAGINASE"/>
    <property type="match status" value="1"/>
</dbReference>
<dbReference type="InterPro" id="IPR020827">
    <property type="entry name" value="Asparaginase/glutaminase_AS1"/>
</dbReference>
<evidence type="ECO:0000313" key="11">
    <source>
        <dbReference type="Proteomes" id="UP000244906"/>
    </source>
</evidence>
<feature type="active site" evidence="6">
    <location>
        <position position="12"/>
    </location>
</feature>
<evidence type="ECO:0000256" key="3">
    <source>
        <dbReference type="ARBA" id="ARBA00022801"/>
    </source>
</evidence>
<name>A0A2V1GP72_9GAMM</name>
<dbReference type="EMBL" id="QDDL01000013">
    <property type="protein sequence ID" value="PVZ64365.1"/>
    <property type="molecule type" value="Genomic_DNA"/>
</dbReference>
<evidence type="ECO:0000259" key="9">
    <source>
        <dbReference type="Pfam" id="PF17763"/>
    </source>
</evidence>
<dbReference type="SFLD" id="SFLDS00057">
    <property type="entry name" value="Glutaminase/Asparaginase"/>
    <property type="match status" value="1"/>
</dbReference>
<dbReference type="InterPro" id="IPR041725">
    <property type="entry name" value="L-asparaginase_I"/>
</dbReference>
<feature type="domain" description="Asparaginase/glutaminase C-terminal" evidence="9">
    <location>
        <begin position="212"/>
        <end position="324"/>
    </location>
</feature>
<dbReference type="InterPro" id="IPR036152">
    <property type="entry name" value="Asp/glu_Ase-like_sf"/>
</dbReference>
<dbReference type="RefSeq" id="WP_116688918.1">
    <property type="nucleotide sequence ID" value="NZ_CAWNYD010000013.1"/>
</dbReference>
<evidence type="ECO:0000256" key="7">
    <source>
        <dbReference type="PROSITE-ProRule" id="PRU10100"/>
    </source>
</evidence>
<dbReference type="Pfam" id="PF17763">
    <property type="entry name" value="Asparaginase_C"/>
    <property type="match status" value="1"/>
</dbReference>
<dbReference type="CDD" id="cd08963">
    <property type="entry name" value="L-asparaginase_I"/>
    <property type="match status" value="1"/>
</dbReference>
<dbReference type="PROSITE" id="PS00917">
    <property type="entry name" value="ASN_GLN_ASE_2"/>
    <property type="match status" value="1"/>
</dbReference>
<sequence>MNKVLVIYTGGTIGMQPTDRGYAPAGNMLELINQKIPAASLSDLPQFELLEYQTLIDSSNIQPENWAQIATDISKNYAQYDGFVVLHGTDTMAYTASMLSFMLQGLSKPVIVTGSQIPLCRSRTDAVENIVGALTLAANDQIAEVCLYFNGRVLRGNRARKLNAWHMDAFDSPNFGWLGRLDIKLQLNATLLKASDKPQFDLTCQPEPLAMLLPLFPGISPQWILKAADMPAKAIILHTYGAGNGPESSEFLAALKSLTDQGKLIVNLTQCLKGAVVQDSYAAGTALAEVGVISGGDMTPEAAFCKLHFLFSQGLTREQVIEMMRTNLVGEISL</sequence>
<dbReference type="PROSITE" id="PS00144">
    <property type="entry name" value="ASN_GLN_ASE_1"/>
    <property type="match status" value="1"/>
</dbReference>
<evidence type="ECO:0000256" key="4">
    <source>
        <dbReference type="PIRSR" id="PIRSR001220-1"/>
    </source>
</evidence>
<dbReference type="Gene3D" id="3.40.50.1170">
    <property type="entry name" value="L-asparaginase, N-terminal domain"/>
    <property type="match status" value="1"/>
</dbReference>
<accession>A0A2V1GP72</accession>
<evidence type="ECO:0000256" key="1">
    <source>
        <dbReference type="ARBA" id="ARBA00010518"/>
    </source>
</evidence>
<dbReference type="Pfam" id="PF00710">
    <property type="entry name" value="Asparaginase"/>
    <property type="match status" value="1"/>
</dbReference>
<dbReference type="OrthoDB" id="9788068at2"/>
<dbReference type="InterPro" id="IPR006034">
    <property type="entry name" value="Asparaginase/glutaminase-like"/>
</dbReference>
<dbReference type="Gene3D" id="3.40.50.40">
    <property type="match status" value="1"/>
</dbReference>
<comment type="similarity">
    <text evidence="1">Belongs to the asparaginase 1 family.</text>
</comment>
<dbReference type="EC" id="3.5.1.1" evidence="2"/>
<proteinExistence type="inferred from homology"/>
<feature type="active site" description="O-isoaspartyl threonine intermediate" evidence="4">
    <location>
        <position position="12"/>
    </location>
</feature>
<dbReference type="SMART" id="SM00870">
    <property type="entry name" value="Asparaginase"/>
    <property type="match status" value="1"/>
</dbReference>
<evidence type="ECO:0000313" key="10">
    <source>
        <dbReference type="EMBL" id="PVZ64365.1"/>
    </source>
</evidence>
<dbReference type="NCBIfam" id="TIGR00519">
    <property type="entry name" value="asnASE_I"/>
    <property type="match status" value="1"/>
</dbReference>